<feature type="region of interest" description="Disordered" evidence="1">
    <location>
        <begin position="269"/>
        <end position="301"/>
    </location>
</feature>
<feature type="compositionally biased region" description="Polar residues" evidence="1">
    <location>
        <begin position="50"/>
        <end position="68"/>
    </location>
</feature>
<accession>A0A1E3JS58</accession>
<comment type="caution">
    <text evidence="2">The sequence shown here is derived from an EMBL/GenBank/DDBJ whole genome shotgun (WGS) entry which is preliminary data.</text>
</comment>
<name>A0A1E3JS58_9TREE</name>
<dbReference type="RefSeq" id="XP_019033557.1">
    <property type="nucleotide sequence ID" value="XM_019174505.1"/>
</dbReference>
<dbReference type="OrthoDB" id="2162994at2759"/>
<feature type="compositionally biased region" description="Polar residues" evidence="1">
    <location>
        <begin position="356"/>
        <end position="367"/>
    </location>
</feature>
<protein>
    <recommendedName>
        <fullName evidence="4">GATA-type domain-containing protein</fullName>
    </recommendedName>
</protein>
<dbReference type="GeneID" id="30191566"/>
<evidence type="ECO:0000256" key="1">
    <source>
        <dbReference type="SAM" id="MobiDB-lite"/>
    </source>
</evidence>
<evidence type="ECO:0008006" key="4">
    <source>
        <dbReference type="Google" id="ProtNLM"/>
    </source>
</evidence>
<keyword evidence="3" id="KW-1185">Reference proteome</keyword>
<dbReference type="Proteomes" id="UP000094819">
    <property type="component" value="Unassembled WGS sequence"/>
</dbReference>
<feature type="compositionally biased region" description="Polar residues" evidence="1">
    <location>
        <begin position="101"/>
        <end position="110"/>
    </location>
</feature>
<feature type="region of interest" description="Disordered" evidence="1">
    <location>
        <begin position="48"/>
        <end position="137"/>
    </location>
</feature>
<sequence>MSATGIVFSIRWCEQFFPDHRKTFTTSPSRGSKTPLLHIHTMWRYPASPNHISAPTTRSSTPDLAPTTSRDDSGRPLRLAPQVNSYSSPKSSEAEMVRFESNVSRQTSSLAEKRKRSPGRGMMPKTGSPWLASDHQTLSGNRTVTPVAGSLNGWDAIPAGEEYYGNGYEVPRPDYGQLPAAGFTSVEQEVNQLRTNLNEIISLLQSFAPSAQQPRPPPPPLYLTTRFTRLSSSVHQSLSSLAPHLHTNLAPGFIPSFIPPATLLAPAPISPTASTAKKTDPESSTEAQTRRKKVEVQAEEHNLDQTRLEEEMSQAEREMEVIRKRRDILIARAQAAAAAGHNSVGGRPNSKLRPPATSSYSGRNGINGSPGLGNFSALSEASEIASSRLLQHRGLGEDVPITAKSLSWVGRCHGCGIGVRDGWREGPDGPDTLCESCGGHYERLTRKKVVEPYRDSDTESSA</sequence>
<dbReference type="SUPFAM" id="SSF57716">
    <property type="entry name" value="Glucocorticoid receptor-like (DNA-binding domain)"/>
    <property type="match status" value="1"/>
</dbReference>
<feature type="region of interest" description="Disordered" evidence="1">
    <location>
        <begin position="337"/>
        <end position="368"/>
    </location>
</feature>
<reference evidence="2 3" key="1">
    <citation type="submission" date="2016-06" db="EMBL/GenBank/DDBJ databases">
        <title>Evolution of pathogenesis and genome organization in the Tremellales.</title>
        <authorList>
            <person name="Cuomo C."/>
            <person name="Litvintseva A."/>
            <person name="Heitman J."/>
            <person name="Chen Y."/>
            <person name="Sun S."/>
            <person name="Springer D."/>
            <person name="Dromer F."/>
            <person name="Young S."/>
            <person name="Zeng Q."/>
            <person name="Chapman S."/>
            <person name="Gujja S."/>
            <person name="Saif S."/>
            <person name="Birren B."/>
        </authorList>
    </citation>
    <scope>NUCLEOTIDE SEQUENCE [LARGE SCALE GENOMIC DNA]</scope>
    <source>
        <strain evidence="2 3">CBS 7118</strain>
    </source>
</reference>
<feature type="compositionally biased region" description="Polar residues" evidence="1">
    <location>
        <begin position="82"/>
        <end position="91"/>
    </location>
</feature>
<dbReference type="EMBL" id="AWGH01000005">
    <property type="protein sequence ID" value="ODO03506.1"/>
    <property type="molecule type" value="Genomic_DNA"/>
</dbReference>
<proteinExistence type="predicted"/>
<dbReference type="AlphaFoldDB" id="A0A1E3JS58"/>
<organism evidence="2 3">
    <name type="scientific">Cryptococcus wingfieldii CBS 7118</name>
    <dbReference type="NCBI Taxonomy" id="1295528"/>
    <lineage>
        <taxon>Eukaryota</taxon>
        <taxon>Fungi</taxon>
        <taxon>Dikarya</taxon>
        <taxon>Basidiomycota</taxon>
        <taxon>Agaricomycotina</taxon>
        <taxon>Tremellomycetes</taxon>
        <taxon>Tremellales</taxon>
        <taxon>Cryptococcaceae</taxon>
        <taxon>Cryptococcus</taxon>
    </lineage>
</organism>
<gene>
    <name evidence="2" type="ORF">L198_02353</name>
</gene>
<evidence type="ECO:0000313" key="2">
    <source>
        <dbReference type="EMBL" id="ODO03506.1"/>
    </source>
</evidence>
<evidence type="ECO:0000313" key="3">
    <source>
        <dbReference type="Proteomes" id="UP000094819"/>
    </source>
</evidence>